<organism evidence="2 3">
    <name type="scientific">Anopheles atroparvus</name>
    <name type="common">European mosquito</name>
    <dbReference type="NCBI Taxonomy" id="41427"/>
    <lineage>
        <taxon>Eukaryota</taxon>
        <taxon>Metazoa</taxon>
        <taxon>Ecdysozoa</taxon>
        <taxon>Arthropoda</taxon>
        <taxon>Hexapoda</taxon>
        <taxon>Insecta</taxon>
        <taxon>Pterygota</taxon>
        <taxon>Neoptera</taxon>
        <taxon>Endopterygota</taxon>
        <taxon>Diptera</taxon>
        <taxon>Nematocera</taxon>
        <taxon>Culicoidea</taxon>
        <taxon>Culicidae</taxon>
        <taxon>Anophelinae</taxon>
        <taxon>Anopheles</taxon>
    </lineage>
</organism>
<dbReference type="AlphaFoldDB" id="A0AAG5DMS6"/>
<proteinExistence type="predicted"/>
<reference evidence="2" key="1">
    <citation type="submission" date="2024-04" db="UniProtKB">
        <authorList>
            <consortium name="EnsemblMetazoa"/>
        </authorList>
    </citation>
    <scope>IDENTIFICATION</scope>
    <source>
        <strain evidence="2">EBRO</strain>
    </source>
</reference>
<name>A0AAG5DMS6_ANOAO</name>
<feature type="region of interest" description="Disordered" evidence="1">
    <location>
        <begin position="1"/>
        <end position="27"/>
    </location>
</feature>
<dbReference type="Proteomes" id="UP000075880">
    <property type="component" value="Unassembled WGS sequence"/>
</dbReference>
<protein>
    <submittedName>
        <fullName evidence="2">Uncharacterized protein</fullName>
    </submittedName>
</protein>
<feature type="compositionally biased region" description="Basic and acidic residues" evidence="1">
    <location>
        <begin position="14"/>
        <end position="25"/>
    </location>
</feature>
<evidence type="ECO:0000313" key="2">
    <source>
        <dbReference type="EnsemblMetazoa" id="ENSAATROPP012471"/>
    </source>
</evidence>
<dbReference type="EnsemblMetazoa" id="ENSAATROPT013695">
    <property type="protein sequence ID" value="ENSAATROPP012471"/>
    <property type="gene ID" value="ENSAATROPG011116"/>
</dbReference>
<keyword evidence="3" id="KW-1185">Reference proteome</keyword>
<evidence type="ECO:0000256" key="1">
    <source>
        <dbReference type="SAM" id="MobiDB-lite"/>
    </source>
</evidence>
<sequence>AGTFAHELPSLPASEREESHGKPRPLESCGVSVRSDRFHCFGDPDLIKSSLHGNGLVLRNPTCDWCAGKQKKGGE</sequence>
<evidence type="ECO:0000313" key="3">
    <source>
        <dbReference type="Proteomes" id="UP000075880"/>
    </source>
</evidence>
<accession>A0AAG5DMS6</accession>